<dbReference type="EMBL" id="OOIL02002122">
    <property type="protein sequence ID" value="VFQ80601.1"/>
    <property type="molecule type" value="Genomic_DNA"/>
</dbReference>
<name>A0A484LVP4_9ASTE</name>
<proteinExistence type="predicted"/>
<protein>
    <submittedName>
        <fullName evidence="1">Uncharacterized protein</fullName>
    </submittedName>
</protein>
<reference evidence="1 2" key="1">
    <citation type="submission" date="2018-04" db="EMBL/GenBank/DDBJ databases">
        <authorList>
            <person name="Vogel A."/>
        </authorList>
    </citation>
    <scope>NUCLEOTIDE SEQUENCE [LARGE SCALE GENOMIC DNA]</scope>
</reference>
<evidence type="ECO:0000313" key="2">
    <source>
        <dbReference type="Proteomes" id="UP000595140"/>
    </source>
</evidence>
<dbReference type="Proteomes" id="UP000595140">
    <property type="component" value="Unassembled WGS sequence"/>
</dbReference>
<gene>
    <name evidence="1" type="ORF">CCAM_LOCUS22377</name>
</gene>
<keyword evidence="2" id="KW-1185">Reference proteome</keyword>
<accession>A0A484LVP4</accession>
<organism evidence="1 2">
    <name type="scientific">Cuscuta campestris</name>
    <dbReference type="NCBI Taxonomy" id="132261"/>
    <lineage>
        <taxon>Eukaryota</taxon>
        <taxon>Viridiplantae</taxon>
        <taxon>Streptophyta</taxon>
        <taxon>Embryophyta</taxon>
        <taxon>Tracheophyta</taxon>
        <taxon>Spermatophyta</taxon>
        <taxon>Magnoliopsida</taxon>
        <taxon>eudicotyledons</taxon>
        <taxon>Gunneridae</taxon>
        <taxon>Pentapetalae</taxon>
        <taxon>asterids</taxon>
        <taxon>lamiids</taxon>
        <taxon>Solanales</taxon>
        <taxon>Convolvulaceae</taxon>
        <taxon>Cuscuteae</taxon>
        <taxon>Cuscuta</taxon>
        <taxon>Cuscuta subgen. Grammica</taxon>
        <taxon>Cuscuta sect. Cleistogrammica</taxon>
    </lineage>
</organism>
<dbReference type="AlphaFoldDB" id="A0A484LVP4"/>
<evidence type="ECO:0000313" key="1">
    <source>
        <dbReference type="EMBL" id="VFQ80601.1"/>
    </source>
</evidence>
<sequence length="71" mass="8031">MTGGEGSKMVEEDIEEVQMKKKVNLKSKEDGPDLQMKNLKKVLHPEGSENLMNLIANTPLFFRRKDLADSV</sequence>